<keyword evidence="3" id="KW-0963">Cytoplasm</keyword>
<dbReference type="GO" id="GO:0005737">
    <property type="term" value="C:cytoplasm"/>
    <property type="evidence" value="ECO:0007669"/>
    <property type="project" value="UniProtKB-SubCell"/>
</dbReference>
<dbReference type="Proteomes" id="UP000184263">
    <property type="component" value="Unassembled WGS sequence"/>
</dbReference>
<dbReference type="AlphaFoldDB" id="A0A1M6UFI3"/>
<proteinExistence type="inferred from homology"/>
<dbReference type="PANTHER" id="PTHR35794">
    <property type="entry name" value="CELL DIVISION PROTEIN DIVIVA"/>
    <property type="match status" value="1"/>
</dbReference>
<reference evidence="9 10" key="1">
    <citation type="submission" date="2016-11" db="EMBL/GenBank/DDBJ databases">
        <authorList>
            <person name="Jaros S."/>
            <person name="Januszkiewicz K."/>
            <person name="Wedrychowicz H."/>
        </authorList>
    </citation>
    <scope>NUCLEOTIDE SEQUENCE [LARGE SCALE GENOMIC DNA]</scope>
    <source>
        <strain evidence="9 10">HD4</strain>
    </source>
</reference>
<evidence type="ECO:0000256" key="6">
    <source>
        <dbReference type="ARBA" id="ARBA00023306"/>
    </source>
</evidence>
<evidence type="ECO:0000256" key="2">
    <source>
        <dbReference type="ARBA" id="ARBA00009008"/>
    </source>
</evidence>
<accession>A0A1M6UFI3</accession>
<dbReference type="EMBL" id="FRBC01000012">
    <property type="protein sequence ID" value="SHK67937.1"/>
    <property type="molecule type" value="Genomic_DNA"/>
</dbReference>
<comment type="subcellular location">
    <subcellularLocation>
        <location evidence="1">Cytoplasm</location>
    </subcellularLocation>
</comment>
<evidence type="ECO:0000256" key="5">
    <source>
        <dbReference type="ARBA" id="ARBA00023054"/>
    </source>
</evidence>
<feature type="coiled-coil region" evidence="7">
    <location>
        <begin position="30"/>
        <end position="136"/>
    </location>
</feature>
<evidence type="ECO:0000256" key="7">
    <source>
        <dbReference type="SAM" id="Coils"/>
    </source>
</evidence>
<evidence type="ECO:0000256" key="4">
    <source>
        <dbReference type="ARBA" id="ARBA00022618"/>
    </source>
</evidence>
<dbReference type="Gene3D" id="6.10.250.660">
    <property type="match status" value="1"/>
</dbReference>
<keyword evidence="5 7" id="KW-0175">Coiled coil</keyword>
<evidence type="ECO:0000256" key="3">
    <source>
        <dbReference type="ARBA" id="ARBA00022490"/>
    </source>
</evidence>
<evidence type="ECO:0000313" key="10">
    <source>
        <dbReference type="Proteomes" id="UP000184263"/>
    </source>
</evidence>
<dbReference type="PANTHER" id="PTHR35794:SF2">
    <property type="entry name" value="CELL DIVISION PROTEIN DIVIVA"/>
    <property type="match status" value="1"/>
</dbReference>
<keyword evidence="4 9" id="KW-0132">Cell division</keyword>
<dbReference type="Pfam" id="PF05103">
    <property type="entry name" value="DivIVA"/>
    <property type="match status" value="1"/>
</dbReference>
<dbReference type="GO" id="GO:0051301">
    <property type="term" value="P:cell division"/>
    <property type="evidence" value="ECO:0007669"/>
    <property type="project" value="UniProtKB-KW"/>
</dbReference>
<dbReference type="RefSeq" id="WP_256625818.1">
    <property type="nucleotide sequence ID" value="NZ_FRBC01000012.1"/>
</dbReference>
<evidence type="ECO:0000313" key="9">
    <source>
        <dbReference type="EMBL" id="SHK67937.1"/>
    </source>
</evidence>
<name>A0A1M6UFI3_SELRU</name>
<feature type="region of interest" description="Disordered" evidence="8">
    <location>
        <begin position="157"/>
        <end position="211"/>
    </location>
</feature>
<dbReference type="InterPro" id="IPR007793">
    <property type="entry name" value="DivIVA_fam"/>
</dbReference>
<protein>
    <submittedName>
        <fullName evidence="9">Cell division initiation protein</fullName>
    </submittedName>
</protein>
<evidence type="ECO:0000256" key="1">
    <source>
        <dbReference type="ARBA" id="ARBA00004496"/>
    </source>
</evidence>
<dbReference type="NCBIfam" id="TIGR03544">
    <property type="entry name" value="DivI1A_domain"/>
    <property type="match status" value="1"/>
</dbReference>
<comment type="similarity">
    <text evidence="2">Belongs to the DivIVA family.</text>
</comment>
<evidence type="ECO:0000256" key="8">
    <source>
        <dbReference type="SAM" id="MobiDB-lite"/>
    </source>
</evidence>
<sequence>MILLTPMDIHNKDFKRSFRGYNEDEIDDFLDKVVNDYEKLFRENDRLKEDLARAQKDNEQYQQLEQNLKDTLLVAQRTAEEVTSNARKNAEETRENTAKECANKVQEAEMKADKIIEDAKKKAQVIVEEYDRLVREKNNFLRKIKVTLESELAVIDDTMSQLPDPEKEEREKKAMGTQAEALQKALSGHQAVPYEAQELAKEDDAADKQEG</sequence>
<gene>
    <name evidence="9" type="ORF">SAMN05216582_11238</name>
</gene>
<organism evidence="9 10">
    <name type="scientific">Selenomonas ruminantium</name>
    <dbReference type="NCBI Taxonomy" id="971"/>
    <lineage>
        <taxon>Bacteria</taxon>
        <taxon>Bacillati</taxon>
        <taxon>Bacillota</taxon>
        <taxon>Negativicutes</taxon>
        <taxon>Selenomonadales</taxon>
        <taxon>Selenomonadaceae</taxon>
        <taxon>Selenomonas</taxon>
    </lineage>
</organism>
<dbReference type="InterPro" id="IPR019933">
    <property type="entry name" value="DivIVA_domain"/>
</dbReference>
<keyword evidence="6" id="KW-0131">Cell cycle</keyword>
<feature type="compositionally biased region" description="Basic and acidic residues" evidence="8">
    <location>
        <begin position="164"/>
        <end position="174"/>
    </location>
</feature>
<feature type="compositionally biased region" description="Basic and acidic residues" evidence="8">
    <location>
        <begin position="198"/>
        <end position="211"/>
    </location>
</feature>